<evidence type="ECO:0000313" key="1">
    <source>
        <dbReference type="EMBL" id="GHA19758.1"/>
    </source>
</evidence>
<reference evidence="1" key="2">
    <citation type="submission" date="2020-09" db="EMBL/GenBank/DDBJ databases">
        <authorList>
            <person name="Sun Q."/>
            <person name="Ohkuma M."/>
        </authorList>
    </citation>
    <scope>NUCLEOTIDE SEQUENCE</scope>
    <source>
        <strain evidence="1">JCM 5016</strain>
    </source>
</reference>
<gene>
    <name evidence="1" type="ORF">GCM10010389_66530</name>
</gene>
<sequence length="56" mass="6050">MIPRAALAVVRAAVEDAQREHDDQAEAVVARIVTELRDQGWTIIAAPPEQDRSAAA</sequence>
<protein>
    <submittedName>
        <fullName evidence="1">Uncharacterized protein</fullName>
    </submittedName>
</protein>
<reference evidence="1" key="1">
    <citation type="journal article" date="2014" name="Int. J. Syst. Evol. Microbiol.">
        <title>Complete genome sequence of Corynebacterium casei LMG S-19264T (=DSM 44701T), isolated from a smear-ripened cheese.</title>
        <authorList>
            <consortium name="US DOE Joint Genome Institute (JGI-PGF)"/>
            <person name="Walter F."/>
            <person name="Albersmeier A."/>
            <person name="Kalinowski J."/>
            <person name="Ruckert C."/>
        </authorList>
    </citation>
    <scope>NUCLEOTIDE SEQUENCE</scope>
    <source>
        <strain evidence="1">JCM 5016</strain>
    </source>
</reference>
<dbReference type="Proteomes" id="UP000623010">
    <property type="component" value="Unassembled WGS sequence"/>
</dbReference>
<proteinExistence type="predicted"/>
<comment type="caution">
    <text evidence="1">The sequence shown here is derived from an EMBL/GenBank/DDBJ whole genome shotgun (WGS) entry which is preliminary data.</text>
</comment>
<keyword evidence="2" id="KW-1185">Reference proteome</keyword>
<accession>A0A918S470</accession>
<dbReference type="AlphaFoldDB" id="A0A918S470"/>
<name>A0A918S470_9ACTN</name>
<evidence type="ECO:0000313" key="2">
    <source>
        <dbReference type="Proteomes" id="UP000623010"/>
    </source>
</evidence>
<dbReference type="EMBL" id="BMWH01000073">
    <property type="protein sequence ID" value="GHA19758.1"/>
    <property type="molecule type" value="Genomic_DNA"/>
</dbReference>
<dbReference type="RefSeq" id="WP_190061267.1">
    <property type="nucleotide sequence ID" value="NZ_BMWH01000073.1"/>
</dbReference>
<organism evidence="1 2">
    <name type="scientific">Streptomyces echinoruber</name>
    <dbReference type="NCBI Taxonomy" id="68898"/>
    <lineage>
        <taxon>Bacteria</taxon>
        <taxon>Bacillati</taxon>
        <taxon>Actinomycetota</taxon>
        <taxon>Actinomycetes</taxon>
        <taxon>Kitasatosporales</taxon>
        <taxon>Streptomycetaceae</taxon>
        <taxon>Streptomyces</taxon>
    </lineage>
</organism>